<protein>
    <submittedName>
        <fullName evidence="3">Amidohydrolase family protein</fullName>
    </submittedName>
</protein>
<evidence type="ECO:0000259" key="2">
    <source>
        <dbReference type="Pfam" id="PF04909"/>
    </source>
</evidence>
<keyword evidence="4" id="KW-1185">Reference proteome</keyword>
<dbReference type="PANTHER" id="PTHR43569">
    <property type="entry name" value="AMIDOHYDROLASE"/>
    <property type="match status" value="1"/>
</dbReference>
<evidence type="ECO:0000313" key="3">
    <source>
        <dbReference type="EMBL" id="MFD0945908.1"/>
    </source>
</evidence>
<dbReference type="Gene3D" id="3.20.20.140">
    <property type="entry name" value="Metal-dependent hydrolases"/>
    <property type="match status" value="1"/>
</dbReference>
<sequence>MEIIDAQIHEPHIGGGMRAEKPKEFELTPELELFINVELAREAIDCVGAHKAIVYARREFNRAAVGRYPALFGAVEVFDYAAPDLEEQMAAFKATPGMLACRILLTNYSKVWRVPGAKLERTPLIEQGAFDRYWALAAKLKIPMFFGAHGFASVAAMVAERHPDLTIIIDHFGVTQSMVEPTPDRWNALPGLLALAKYPNVFVKLCGTPIISTKPYPYKDIWPHIHKILHAFGPGRCMWASDFTRQRWGTETPQGPDGFPPRKDWKPYADALYYMLHSNEISKSDKEQIFSGAVRRALNWKA</sequence>
<name>A0ABW3H3E6_9SPHN</name>
<feature type="domain" description="Amidohydrolase-related" evidence="2">
    <location>
        <begin position="59"/>
        <end position="296"/>
    </location>
</feature>
<reference evidence="4" key="1">
    <citation type="journal article" date="2019" name="Int. J. Syst. Evol. Microbiol.">
        <title>The Global Catalogue of Microorganisms (GCM) 10K type strain sequencing project: providing services to taxonomists for standard genome sequencing and annotation.</title>
        <authorList>
            <consortium name="The Broad Institute Genomics Platform"/>
            <consortium name="The Broad Institute Genome Sequencing Center for Infectious Disease"/>
            <person name="Wu L."/>
            <person name="Ma J."/>
        </authorList>
    </citation>
    <scope>NUCLEOTIDE SEQUENCE [LARGE SCALE GENOMIC DNA]</scope>
    <source>
        <strain evidence="4">CCUG 62982</strain>
    </source>
</reference>
<dbReference type="RefSeq" id="WP_264943290.1">
    <property type="nucleotide sequence ID" value="NZ_JAPDRA010000002.1"/>
</dbReference>
<accession>A0ABW3H3E6</accession>
<dbReference type="InterPro" id="IPR052350">
    <property type="entry name" value="Metallo-dep_Lactonases"/>
</dbReference>
<organism evidence="3 4">
    <name type="scientific">Sphingomonas canadensis</name>
    <dbReference type="NCBI Taxonomy" id="1219257"/>
    <lineage>
        <taxon>Bacteria</taxon>
        <taxon>Pseudomonadati</taxon>
        <taxon>Pseudomonadota</taxon>
        <taxon>Alphaproteobacteria</taxon>
        <taxon>Sphingomonadales</taxon>
        <taxon>Sphingomonadaceae</taxon>
        <taxon>Sphingomonas</taxon>
    </lineage>
</organism>
<dbReference type="Proteomes" id="UP001596977">
    <property type="component" value="Unassembled WGS sequence"/>
</dbReference>
<comment type="similarity">
    <text evidence="1">Belongs to the metallo-dependent hydrolases superfamily.</text>
</comment>
<dbReference type="InterPro" id="IPR006680">
    <property type="entry name" value="Amidohydro-rel"/>
</dbReference>
<dbReference type="PANTHER" id="PTHR43569:SF2">
    <property type="entry name" value="AMIDOHYDROLASE-RELATED DOMAIN-CONTAINING PROTEIN"/>
    <property type="match status" value="1"/>
</dbReference>
<evidence type="ECO:0000256" key="1">
    <source>
        <dbReference type="ARBA" id="ARBA00038310"/>
    </source>
</evidence>
<dbReference type="SUPFAM" id="SSF51556">
    <property type="entry name" value="Metallo-dependent hydrolases"/>
    <property type="match status" value="1"/>
</dbReference>
<gene>
    <name evidence="3" type="ORF">ACFQ1E_06115</name>
</gene>
<dbReference type="InterPro" id="IPR032466">
    <property type="entry name" value="Metal_Hydrolase"/>
</dbReference>
<evidence type="ECO:0000313" key="4">
    <source>
        <dbReference type="Proteomes" id="UP001596977"/>
    </source>
</evidence>
<dbReference type="EMBL" id="JBHTJG010000002">
    <property type="protein sequence ID" value="MFD0945908.1"/>
    <property type="molecule type" value="Genomic_DNA"/>
</dbReference>
<proteinExistence type="inferred from homology"/>
<dbReference type="Pfam" id="PF04909">
    <property type="entry name" value="Amidohydro_2"/>
    <property type="match status" value="1"/>
</dbReference>
<comment type="caution">
    <text evidence="3">The sequence shown here is derived from an EMBL/GenBank/DDBJ whole genome shotgun (WGS) entry which is preliminary data.</text>
</comment>